<dbReference type="InterPro" id="IPR013783">
    <property type="entry name" value="Ig-like_fold"/>
</dbReference>
<proteinExistence type="predicted"/>
<dbReference type="Gene3D" id="2.60.40.10">
    <property type="entry name" value="Immunoglobulins"/>
    <property type="match status" value="1"/>
</dbReference>
<sequence length="308" mass="32635">MAKSTAENTFLRLKTVLDVLTEGVWSGDALNAGQVLAEATARVPFNEHEAELLSGGIPRGHKTLTSATAKLVKAGWLVKGRSGWTITEDGMRATVAYPDAVSFATALDAGAPVPAGTPVPAAPAGFVRQTTAVPETAAPVAAKAEAKKTTRKTPAKKAAAAVEKAAKVLEDAVEPVVKAVRKGKAPAKTTEAAAPAAAEPFEDADVETHPQPEAVAVAGDFNTFLGAPENWAPQYDEAQMEFDFLDQLWKKSAELPAGHYTFKIAINRSWDENYGAFGTFDGPNHELYHDGGTVTIRYNHSTRDITIN</sequence>
<gene>
    <name evidence="2" type="ORF">QFZ36_003547</name>
</gene>
<organism evidence="2 3">
    <name type="scientific">Pseudarthrobacter siccitolerans</name>
    <dbReference type="NCBI Taxonomy" id="861266"/>
    <lineage>
        <taxon>Bacteria</taxon>
        <taxon>Bacillati</taxon>
        <taxon>Actinomycetota</taxon>
        <taxon>Actinomycetes</taxon>
        <taxon>Micrococcales</taxon>
        <taxon>Micrococcaceae</taxon>
        <taxon>Pseudarthrobacter</taxon>
    </lineage>
</organism>
<reference evidence="2 3" key="1">
    <citation type="submission" date="2023-07" db="EMBL/GenBank/DDBJ databases">
        <title>Comparative genomics of wheat-associated soil bacteria to identify genetic determinants of phenazine resistance.</title>
        <authorList>
            <person name="Mouncey N."/>
        </authorList>
    </citation>
    <scope>NUCLEOTIDE SEQUENCE [LARGE SCALE GENOMIC DNA]</scope>
    <source>
        <strain evidence="2 3">W1I3</strain>
    </source>
</reference>
<comment type="caution">
    <text evidence="2">The sequence shown here is derived from an EMBL/GenBank/DDBJ whole genome shotgun (WGS) entry which is preliminary data.</text>
</comment>
<dbReference type="Pfam" id="PF22058">
    <property type="entry name" value="X25_BaPul_like"/>
    <property type="match status" value="1"/>
</dbReference>
<dbReference type="Proteomes" id="UP001236806">
    <property type="component" value="Unassembled WGS sequence"/>
</dbReference>
<name>A0ABU0PPT5_9MICC</name>
<evidence type="ECO:0000313" key="3">
    <source>
        <dbReference type="Proteomes" id="UP001236806"/>
    </source>
</evidence>
<evidence type="ECO:0000259" key="1">
    <source>
        <dbReference type="Pfam" id="PF22058"/>
    </source>
</evidence>
<dbReference type="EMBL" id="JAUSXB010000001">
    <property type="protein sequence ID" value="MDQ0675986.1"/>
    <property type="molecule type" value="Genomic_DNA"/>
</dbReference>
<dbReference type="CDD" id="cd12962">
    <property type="entry name" value="X25_BaPul_like"/>
    <property type="match status" value="1"/>
</dbReference>
<accession>A0ABU0PPT5</accession>
<evidence type="ECO:0000313" key="2">
    <source>
        <dbReference type="EMBL" id="MDQ0675986.1"/>
    </source>
</evidence>
<dbReference type="RefSeq" id="WP_306638314.1">
    <property type="nucleotide sequence ID" value="NZ_JAUSXB010000001.1"/>
</dbReference>
<protein>
    <recommendedName>
        <fullName evidence="1">Amylopullulanase X25 domain-containing protein</fullName>
    </recommendedName>
</protein>
<keyword evidence="3" id="KW-1185">Reference proteome</keyword>
<dbReference type="InterPro" id="IPR054409">
    <property type="entry name" value="X25_BaPul-like"/>
</dbReference>
<feature type="domain" description="Amylopullulanase X25" evidence="1">
    <location>
        <begin position="215"/>
        <end position="303"/>
    </location>
</feature>